<reference evidence="2" key="1">
    <citation type="journal article" date="2014" name="Int. J. Syst. Evol. Microbiol.">
        <title>Complete genome sequence of Corynebacterium casei LMG S-19264T (=DSM 44701T), isolated from a smear-ripened cheese.</title>
        <authorList>
            <consortium name="US DOE Joint Genome Institute (JGI-PGF)"/>
            <person name="Walter F."/>
            <person name="Albersmeier A."/>
            <person name="Kalinowski J."/>
            <person name="Ruckert C."/>
        </authorList>
    </citation>
    <scope>NUCLEOTIDE SEQUENCE</scope>
    <source>
        <strain evidence="2">JCM 4784</strain>
    </source>
</reference>
<feature type="region of interest" description="Disordered" evidence="1">
    <location>
        <begin position="78"/>
        <end position="98"/>
    </location>
</feature>
<dbReference type="InterPro" id="IPR010985">
    <property type="entry name" value="Ribbon_hlx_hlx"/>
</dbReference>
<dbReference type="AlphaFoldDB" id="A0A919AB62"/>
<name>A0A919AB62_9ACTN</name>
<dbReference type="EMBL" id="BNBT01000223">
    <property type="protein sequence ID" value="GHE97146.1"/>
    <property type="molecule type" value="Genomic_DNA"/>
</dbReference>
<evidence type="ECO:0000256" key="1">
    <source>
        <dbReference type="SAM" id="MobiDB-lite"/>
    </source>
</evidence>
<dbReference type="Pfam" id="PF05534">
    <property type="entry name" value="HicB"/>
    <property type="match status" value="1"/>
</dbReference>
<dbReference type="InterPro" id="IPR008651">
    <property type="entry name" value="Uncharacterised_HicB"/>
</dbReference>
<organism evidence="2 3">
    <name type="scientific">Streptomyces longispororuber</name>
    <dbReference type="NCBI Taxonomy" id="68230"/>
    <lineage>
        <taxon>Bacteria</taxon>
        <taxon>Bacillati</taxon>
        <taxon>Actinomycetota</taxon>
        <taxon>Actinomycetes</taxon>
        <taxon>Kitasatosporales</taxon>
        <taxon>Streptomycetaceae</taxon>
        <taxon>Streptomyces</taxon>
    </lineage>
</organism>
<dbReference type="SUPFAM" id="SSF47598">
    <property type="entry name" value="Ribbon-helix-helix"/>
    <property type="match status" value="1"/>
</dbReference>
<dbReference type="Proteomes" id="UP000608024">
    <property type="component" value="Unassembled WGS sequence"/>
</dbReference>
<feature type="compositionally biased region" description="Basic and acidic residues" evidence="1">
    <location>
        <begin position="171"/>
        <end position="180"/>
    </location>
</feature>
<accession>A0A919AB62</accession>
<proteinExistence type="predicted"/>
<dbReference type="GO" id="GO:0006355">
    <property type="term" value="P:regulation of DNA-templated transcription"/>
    <property type="evidence" value="ECO:0007669"/>
    <property type="project" value="InterPro"/>
</dbReference>
<gene>
    <name evidence="2" type="ORF">GCM10018785_72190</name>
</gene>
<evidence type="ECO:0000313" key="3">
    <source>
        <dbReference type="Proteomes" id="UP000608024"/>
    </source>
</evidence>
<evidence type="ECO:0008006" key="4">
    <source>
        <dbReference type="Google" id="ProtNLM"/>
    </source>
</evidence>
<comment type="caution">
    <text evidence="2">The sequence shown here is derived from an EMBL/GenBank/DDBJ whole genome shotgun (WGS) entry which is preliminary data.</text>
</comment>
<reference evidence="2" key="2">
    <citation type="submission" date="2020-09" db="EMBL/GenBank/DDBJ databases">
        <authorList>
            <person name="Sun Q."/>
            <person name="Ohkuma M."/>
        </authorList>
    </citation>
    <scope>NUCLEOTIDE SEQUENCE</scope>
    <source>
        <strain evidence="2">JCM 4784</strain>
    </source>
</reference>
<evidence type="ECO:0000313" key="2">
    <source>
        <dbReference type="EMBL" id="GHE97146.1"/>
    </source>
</evidence>
<keyword evidence="3" id="KW-1185">Reference proteome</keyword>
<sequence>MELGRYVDDLRRELITAAGAGDPRTRELVARLAAPLSPAIRMVLLDVLAAAADEISRELAPGTVELRMRGREPDFAVTPPPAEDRPGHAVAPLPGPPVVPPLPPVPPTAPVDRDGAVARVNFRTSEELKAQIEVAADHEGLSVNTWLVRAASAVLNHEEQAARPARGAPHGGREYHGWVR</sequence>
<protein>
    <recommendedName>
        <fullName evidence="4">Histidine kinase</fullName>
    </recommendedName>
</protein>
<dbReference type="RefSeq" id="WP_190140433.1">
    <property type="nucleotide sequence ID" value="NZ_BNBT01000223.1"/>
</dbReference>
<feature type="region of interest" description="Disordered" evidence="1">
    <location>
        <begin position="160"/>
        <end position="180"/>
    </location>
</feature>